<accession>A0A7Z7AW32</accession>
<keyword evidence="3" id="KW-1185">Reference proteome</keyword>
<name>A0A7Z7AW32_9EURY</name>
<evidence type="ECO:0000313" key="3">
    <source>
        <dbReference type="Proteomes" id="UP000199259"/>
    </source>
</evidence>
<sequence length="92" mass="9725">MMDVAAAQRYAKKVEHGDAAEVTTIIIRVACILIIGVVILNGVVSSASLDETDAFYNLSQSVIGNIESGYTLAALMILALGASAIMRYMGFL</sequence>
<reference evidence="2 3" key="1">
    <citation type="submission" date="2016-10" db="EMBL/GenBank/DDBJ databases">
        <authorList>
            <person name="Varghese N."/>
            <person name="Submissions S."/>
        </authorList>
    </citation>
    <scope>NUCLEOTIDE SEQUENCE [LARGE SCALE GENOMIC DNA]</scope>
    <source>
        <strain evidence="2 3">PL 12/M</strain>
    </source>
</reference>
<dbReference type="Proteomes" id="UP000199259">
    <property type="component" value="Unassembled WGS sequence"/>
</dbReference>
<keyword evidence="1" id="KW-0812">Transmembrane</keyword>
<protein>
    <submittedName>
        <fullName evidence="2">Uncharacterized protein</fullName>
    </submittedName>
</protein>
<keyword evidence="1" id="KW-1133">Transmembrane helix</keyword>
<evidence type="ECO:0000313" key="2">
    <source>
        <dbReference type="EMBL" id="SDF46963.1"/>
    </source>
</evidence>
<gene>
    <name evidence="2" type="ORF">SAMN04488589_0617</name>
</gene>
<organism evidence="2 3">
    <name type="scientific">Methanolobus vulcani</name>
    <dbReference type="NCBI Taxonomy" id="38026"/>
    <lineage>
        <taxon>Archaea</taxon>
        <taxon>Methanobacteriati</taxon>
        <taxon>Methanobacteriota</taxon>
        <taxon>Stenosarchaea group</taxon>
        <taxon>Methanomicrobia</taxon>
        <taxon>Methanosarcinales</taxon>
        <taxon>Methanosarcinaceae</taxon>
        <taxon>Methanolobus</taxon>
    </lineage>
</organism>
<feature type="transmembrane region" description="Helical" evidence="1">
    <location>
        <begin position="25"/>
        <end position="49"/>
    </location>
</feature>
<dbReference type="RefSeq" id="WP_091708616.1">
    <property type="nucleotide sequence ID" value="NZ_FNCA01000002.1"/>
</dbReference>
<dbReference type="EMBL" id="FNCA01000002">
    <property type="protein sequence ID" value="SDF46963.1"/>
    <property type="molecule type" value="Genomic_DNA"/>
</dbReference>
<proteinExistence type="predicted"/>
<comment type="caution">
    <text evidence="2">The sequence shown here is derived from an EMBL/GenBank/DDBJ whole genome shotgun (WGS) entry which is preliminary data.</text>
</comment>
<keyword evidence="1" id="KW-0472">Membrane</keyword>
<evidence type="ECO:0000256" key="1">
    <source>
        <dbReference type="SAM" id="Phobius"/>
    </source>
</evidence>
<feature type="transmembrane region" description="Helical" evidence="1">
    <location>
        <begin position="69"/>
        <end position="89"/>
    </location>
</feature>
<dbReference type="AlphaFoldDB" id="A0A7Z7AW32"/>